<reference evidence="1" key="1">
    <citation type="submission" date="2018-02" db="EMBL/GenBank/DDBJ databases">
        <title>Rhizophora mucronata_Transcriptome.</title>
        <authorList>
            <person name="Meera S.P."/>
            <person name="Sreeshan A."/>
            <person name="Augustine A."/>
        </authorList>
    </citation>
    <scope>NUCLEOTIDE SEQUENCE</scope>
    <source>
        <tissue evidence="1">Leaf</tissue>
    </source>
</reference>
<organism evidence="1">
    <name type="scientific">Rhizophora mucronata</name>
    <name type="common">Asiatic mangrove</name>
    <dbReference type="NCBI Taxonomy" id="61149"/>
    <lineage>
        <taxon>Eukaryota</taxon>
        <taxon>Viridiplantae</taxon>
        <taxon>Streptophyta</taxon>
        <taxon>Embryophyta</taxon>
        <taxon>Tracheophyta</taxon>
        <taxon>Spermatophyta</taxon>
        <taxon>Magnoliopsida</taxon>
        <taxon>eudicotyledons</taxon>
        <taxon>Gunneridae</taxon>
        <taxon>Pentapetalae</taxon>
        <taxon>rosids</taxon>
        <taxon>fabids</taxon>
        <taxon>Malpighiales</taxon>
        <taxon>Rhizophoraceae</taxon>
        <taxon>Rhizophora</taxon>
    </lineage>
</organism>
<proteinExistence type="predicted"/>
<name>A0A2P2PG27_RHIMU</name>
<accession>A0A2P2PG27</accession>
<evidence type="ECO:0000313" key="1">
    <source>
        <dbReference type="EMBL" id="MBX53652.1"/>
    </source>
</evidence>
<dbReference type="AlphaFoldDB" id="A0A2P2PG27"/>
<sequence>MDGQVMHVVFLLKVQNVGPKKQTAEIGH</sequence>
<protein>
    <submittedName>
        <fullName evidence="1">Uncharacterized protein</fullName>
    </submittedName>
</protein>
<dbReference type="EMBL" id="GGEC01073168">
    <property type="protein sequence ID" value="MBX53652.1"/>
    <property type="molecule type" value="Transcribed_RNA"/>
</dbReference>